<dbReference type="GO" id="GO:0005975">
    <property type="term" value="P:carbohydrate metabolic process"/>
    <property type="evidence" value="ECO:0007669"/>
    <property type="project" value="InterPro"/>
</dbReference>
<dbReference type="Gene3D" id="2.60.40.1180">
    <property type="entry name" value="Golgi alpha-mannosidase II"/>
    <property type="match status" value="1"/>
</dbReference>
<evidence type="ECO:0000256" key="10">
    <source>
        <dbReference type="ARBA" id="ARBA00023214"/>
    </source>
</evidence>
<dbReference type="SMART" id="SM00632">
    <property type="entry name" value="Aamy_C"/>
    <property type="match status" value="1"/>
</dbReference>
<dbReference type="SUPFAM" id="SSF51445">
    <property type="entry name" value="(Trans)glycosidases"/>
    <property type="match status" value="1"/>
</dbReference>
<keyword evidence="11" id="KW-0119">Carbohydrate metabolism</keyword>
<sequence>MLHLFEWKWDDIAKECENFLAKNDYGAVQVSPPTEHLFREIDIDGKGRKDLPWYVRYQPVSYKLISRSGNEEQFRGMVDRCNKAGVRIVVDVVLNHMAGAGQVVGEYGVNSSGGSFFNSTPGFESFPGVNYTKEHFNDFRCNGDIQPNDYNHNPEGVRNCRFHGVVGFRMDAAKHMWPADLEAIINRMDNLKKEIFGENKKPFLVQEVIDKGGEAIKADEYTNLGRFTNFNFGIALANAVQNWDNKNLASLSDLHEGYNYGNLADHDVLNFVDNHDNQRYEKDHILTHKKGEIYKLAVAFMLAWTYGYPRVMSSYYFDHNNQGPPSSGSPRYETKSPKFNPDGTCKSESGWVCEHRWPEIRRMVKFRADVTGAVATAFYKEPNILGFARLGKGYFVANNNDEDKQLININTTLAPGNYCNIYLADFSQGNDCPADKVIKVDSEGKANISVPSRSIVAFSLRSKLGQQQNGLETNDQTSSWKKTAIFIKKDTQPGENVFIRGGNSNQQDCQLAPSKENKCAISIVHSTKIEKNSSSNIYSYYQKWKLGDQFLDFVGAEEHQGKIDGISAEGTPMIWTTDDKSQPTYNYLNHKYRLGNGYWMAELSMDCSQINNGIFEIKAVLHGSWEPDIVCGASNDQCSSCNTNTTTVNHLVKCGAVNILSGVKQTARLLRSNW</sequence>
<organism evidence="17 18">
    <name type="scientific">Ditylenchus dipsaci</name>
    <dbReference type="NCBI Taxonomy" id="166011"/>
    <lineage>
        <taxon>Eukaryota</taxon>
        <taxon>Metazoa</taxon>
        <taxon>Ecdysozoa</taxon>
        <taxon>Nematoda</taxon>
        <taxon>Chromadorea</taxon>
        <taxon>Rhabditida</taxon>
        <taxon>Tylenchina</taxon>
        <taxon>Tylenchomorpha</taxon>
        <taxon>Sphaerularioidea</taxon>
        <taxon>Anguinidae</taxon>
        <taxon>Anguininae</taxon>
        <taxon>Ditylenchus</taxon>
    </lineage>
</organism>
<dbReference type="InterPro" id="IPR006048">
    <property type="entry name" value="A-amylase/branching_C"/>
</dbReference>
<evidence type="ECO:0000256" key="14">
    <source>
        <dbReference type="SAM" id="MobiDB-lite"/>
    </source>
</evidence>
<evidence type="ECO:0000313" key="17">
    <source>
        <dbReference type="Proteomes" id="UP000887574"/>
    </source>
</evidence>
<keyword evidence="10" id="KW-0868">Chloride</keyword>
<dbReference type="InterPro" id="IPR017853">
    <property type="entry name" value="GH"/>
</dbReference>
<dbReference type="InterPro" id="IPR006046">
    <property type="entry name" value="Alpha_amylase"/>
</dbReference>
<evidence type="ECO:0000256" key="12">
    <source>
        <dbReference type="ARBA" id="ARBA00023295"/>
    </source>
</evidence>
<evidence type="ECO:0000313" key="18">
    <source>
        <dbReference type="WBParaSite" id="jg11665"/>
    </source>
</evidence>
<evidence type="ECO:0000256" key="13">
    <source>
        <dbReference type="RuleBase" id="RU003615"/>
    </source>
</evidence>
<evidence type="ECO:0000256" key="2">
    <source>
        <dbReference type="ARBA" id="ARBA00001913"/>
    </source>
</evidence>
<proteinExistence type="inferred from homology"/>
<dbReference type="WBParaSite" id="jg11665">
    <property type="protein sequence ID" value="jg11665"/>
    <property type="gene ID" value="jg11665"/>
</dbReference>
<dbReference type="Pfam" id="PF02806">
    <property type="entry name" value="Alpha-amylase_C"/>
    <property type="match status" value="1"/>
</dbReference>
<protein>
    <recommendedName>
        <fullName evidence="6">alpha-amylase</fullName>
        <ecNumber evidence="6">3.2.1.1</ecNumber>
    </recommendedName>
</protein>
<dbReference type="Gene3D" id="3.20.20.80">
    <property type="entry name" value="Glycosidases"/>
    <property type="match status" value="2"/>
</dbReference>
<dbReference type="CDD" id="cd11317">
    <property type="entry name" value="AmyAc_bac_euk_AmyA"/>
    <property type="match status" value="1"/>
</dbReference>
<dbReference type="EC" id="3.2.1.1" evidence="6"/>
<dbReference type="Proteomes" id="UP000887574">
    <property type="component" value="Unplaced"/>
</dbReference>
<dbReference type="SMART" id="SM00642">
    <property type="entry name" value="Aamy"/>
    <property type="match status" value="1"/>
</dbReference>
<accession>A0A915CRB8</accession>
<keyword evidence="17" id="KW-1185">Reference proteome</keyword>
<keyword evidence="9" id="KW-0106">Calcium</keyword>
<evidence type="ECO:0000256" key="6">
    <source>
        <dbReference type="ARBA" id="ARBA00012595"/>
    </source>
</evidence>
<evidence type="ECO:0000256" key="9">
    <source>
        <dbReference type="ARBA" id="ARBA00022837"/>
    </source>
</evidence>
<dbReference type="AlphaFoldDB" id="A0A915CRB8"/>
<dbReference type="GO" id="GO:0004556">
    <property type="term" value="F:alpha-amylase activity"/>
    <property type="evidence" value="ECO:0007669"/>
    <property type="project" value="UniProtKB-EC"/>
</dbReference>
<reference evidence="18" key="1">
    <citation type="submission" date="2022-11" db="UniProtKB">
        <authorList>
            <consortium name="WormBaseParasite"/>
        </authorList>
    </citation>
    <scope>IDENTIFICATION</scope>
</reference>
<keyword evidence="12" id="KW-0326">Glycosidase</keyword>
<evidence type="ECO:0000259" key="16">
    <source>
        <dbReference type="SMART" id="SM00642"/>
    </source>
</evidence>
<comment type="catalytic activity">
    <reaction evidence="1">
        <text>Endohydrolysis of (1-&gt;4)-alpha-D-glucosidic linkages in polysaccharides containing three or more (1-&gt;4)-alpha-linked D-glucose units.</text>
        <dbReference type="EC" id="3.2.1.1"/>
    </reaction>
</comment>
<evidence type="ECO:0000256" key="5">
    <source>
        <dbReference type="ARBA" id="ARBA00011245"/>
    </source>
</evidence>
<evidence type="ECO:0000256" key="7">
    <source>
        <dbReference type="ARBA" id="ARBA00022723"/>
    </source>
</evidence>
<feature type="region of interest" description="Disordered" evidence="14">
    <location>
        <begin position="323"/>
        <end position="344"/>
    </location>
</feature>
<dbReference type="InterPro" id="IPR006047">
    <property type="entry name" value="GH13_cat_dom"/>
</dbReference>
<feature type="domain" description="Alpha-amylase C-terminal" evidence="15">
    <location>
        <begin position="375"/>
        <end position="463"/>
    </location>
</feature>
<dbReference type="InterPro" id="IPR013780">
    <property type="entry name" value="Glyco_hydro_b"/>
</dbReference>
<comment type="cofactor">
    <cofactor evidence="2">
        <name>Ca(2+)</name>
        <dbReference type="ChEBI" id="CHEBI:29108"/>
    </cofactor>
</comment>
<evidence type="ECO:0000256" key="3">
    <source>
        <dbReference type="ARBA" id="ARBA00001923"/>
    </source>
</evidence>
<dbReference type="PANTHER" id="PTHR43447">
    <property type="entry name" value="ALPHA-AMYLASE"/>
    <property type="match status" value="1"/>
</dbReference>
<keyword evidence="7" id="KW-0479">Metal-binding</keyword>
<dbReference type="InterPro" id="IPR031319">
    <property type="entry name" value="A-amylase_C"/>
</dbReference>
<dbReference type="PRINTS" id="PR00110">
    <property type="entry name" value="ALPHAAMYLASE"/>
</dbReference>
<keyword evidence="8" id="KW-0378">Hydrolase</keyword>
<comment type="cofactor">
    <cofactor evidence="3">
        <name>chloride</name>
        <dbReference type="ChEBI" id="CHEBI:17996"/>
    </cofactor>
</comment>
<dbReference type="SUPFAM" id="SSF51011">
    <property type="entry name" value="Glycosyl hydrolase domain"/>
    <property type="match status" value="1"/>
</dbReference>
<dbReference type="GO" id="GO:0046872">
    <property type="term" value="F:metal ion binding"/>
    <property type="evidence" value="ECO:0007669"/>
    <property type="project" value="UniProtKB-KW"/>
</dbReference>
<evidence type="ECO:0000256" key="8">
    <source>
        <dbReference type="ARBA" id="ARBA00022801"/>
    </source>
</evidence>
<evidence type="ECO:0000256" key="11">
    <source>
        <dbReference type="ARBA" id="ARBA00023277"/>
    </source>
</evidence>
<comment type="subunit">
    <text evidence="5">Monomer.</text>
</comment>
<name>A0A915CRB8_9BILA</name>
<evidence type="ECO:0000256" key="1">
    <source>
        <dbReference type="ARBA" id="ARBA00000548"/>
    </source>
</evidence>
<feature type="domain" description="Glycosyl hydrolase family 13 catalytic" evidence="16">
    <location>
        <begin position="1"/>
        <end position="367"/>
    </location>
</feature>
<evidence type="ECO:0000259" key="15">
    <source>
        <dbReference type="SMART" id="SM00632"/>
    </source>
</evidence>
<comment type="similarity">
    <text evidence="4 13">Belongs to the glycosyl hydrolase 13 family.</text>
</comment>
<evidence type="ECO:0000256" key="4">
    <source>
        <dbReference type="ARBA" id="ARBA00008061"/>
    </source>
</evidence>